<dbReference type="EMBL" id="JAAFGS010000001">
    <property type="protein sequence ID" value="NGZ73942.1"/>
    <property type="molecule type" value="Genomic_DNA"/>
</dbReference>
<evidence type="ECO:0000313" key="2">
    <source>
        <dbReference type="EMBL" id="NGZ73942.1"/>
    </source>
</evidence>
<organism evidence="2 3">
    <name type="scientific">Saccharibacillus alkalitolerans</name>
    <dbReference type="NCBI Taxonomy" id="2705290"/>
    <lineage>
        <taxon>Bacteria</taxon>
        <taxon>Bacillati</taxon>
        <taxon>Bacillota</taxon>
        <taxon>Bacilli</taxon>
        <taxon>Bacillales</taxon>
        <taxon>Paenibacillaceae</taxon>
        <taxon>Saccharibacillus</taxon>
    </lineage>
</organism>
<dbReference type="Proteomes" id="UP000800303">
    <property type="component" value="Unassembled WGS sequence"/>
</dbReference>
<protein>
    <recommendedName>
        <fullName evidence="4">Copper amine oxidase-like N-terminal domain-containing protein</fullName>
    </recommendedName>
</protein>
<evidence type="ECO:0000256" key="1">
    <source>
        <dbReference type="SAM" id="SignalP"/>
    </source>
</evidence>
<proteinExistence type="predicted"/>
<accession>A0ABX0EYX7</accession>
<feature type="chain" id="PRO_5045735311" description="Copper amine oxidase-like N-terminal domain-containing protein" evidence="1">
    <location>
        <begin position="25"/>
        <end position="568"/>
    </location>
</feature>
<evidence type="ECO:0008006" key="4">
    <source>
        <dbReference type="Google" id="ProtNLM"/>
    </source>
</evidence>
<keyword evidence="3" id="KW-1185">Reference proteome</keyword>
<feature type="signal peptide" evidence="1">
    <location>
        <begin position="1"/>
        <end position="24"/>
    </location>
</feature>
<gene>
    <name evidence="2" type="ORF">GYN08_01350</name>
</gene>
<dbReference type="RefSeq" id="WP_166271772.1">
    <property type="nucleotide sequence ID" value="NZ_JAAFGS010000001.1"/>
</dbReference>
<comment type="caution">
    <text evidence="2">The sequence shown here is derived from an EMBL/GenBank/DDBJ whole genome shotgun (WGS) entry which is preliminary data.</text>
</comment>
<sequence length="568" mass="63093">MRKKALVVLLGTTLLAGLGSPAYAANVPRTVAERSYASVVMDGEVAPVDGYTIANNTYYRLRDVAALFNGTPSQFQVTWNERRRKVEILTGQPYVPAAADKKTNAYRPYARKMDADILIDGSPLRVQAYQIEGSTYFKLRDLAELTQFRLKYDAEQNEIRLSPRPPEGAYELDRAYPTPNNQETADFQRWKRPIHSNLLLNPDGTTGIVTGNDELASLTIETYTADHKLQGSRKIAYELPLFGGFYSGETYQYAVFGQKNEEENDAKEVIRIVRYDKEFKRIGSVSITGGASYTVIPFNAGSLRMAEQGNTLVVHTARKRYTTPDSLNHQSQLTILVDTSAMSVTNDLGRFQKNHVSHSFDQYAAFDGGEHVLVDHGDAYPRSIVLQKGDGASYQEVELFHIPGPTGANATGVSIGGFEVTPSGYLTAWNSVDHSKVKSYTSYEMAGLELDQRDIMLSVLPKGNMTESAVRQIKLAAYSGQSRLASVPKLVKLSEDRYMVLWQEYDLEGRPGDLKFVRVDGQGQTAGPIRSLPYYRLGETQPVLAGDRVIWSVDQEAGRVLYTLPASE</sequence>
<reference evidence="2 3" key="1">
    <citation type="submission" date="2020-01" db="EMBL/GenBank/DDBJ databases">
        <title>Polyphasic characterisation and genomic insights into a novel alkali tolerant bacterium VR-M41.</title>
        <authorList>
            <person name="Vemuluri V.R."/>
        </authorList>
    </citation>
    <scope>NUCLEOTIDE SEQUENCE [LARGE SCALE GENOMIC DNA]</scope>
    <source>
        <strain evidence="2 3">VR-M41</strain>
    </source>
</reference>
<evidence type="ECO:0000313" key="3">
    <source>
        <dbReference type="Proteomes" id="UP000800303"/>
    </source>
</evidence>
<keyword evidence="1" id="KW-0732">Signal</keyword>
<name>A0ABX0EYX7_9BACL</name>